<organism evidence="1 2">
    <name type="scientific">Mesorhabditis spiculigera</name>
    <dbReference type="NCBI Taxonomy" id="96644"/>
    <lineage>
        <taxon>Eukaryota</taxon>
        <taxon>Metazoa</taxon>
        <taxon>Ecdysozoa</taxon>
        <taxon>Nematoda</taxon>
        <taxon>Chromadorea</taxon>
        <taxon>Rhabditida</taxon>
        <taxon>Rhabditina</taxon>
        <taxon>Rhabditomorpha</taxon>
        <taxon>Rhabditoidea</taxon>
        <taxon>Rhabditidae</taxon>
        <taxon>Mesorhabditinae</taxon>
        <taxon>Mesorhabditis</taxon>
    </lineage>
</organism>
<dbReference type="Proteomes" id="UP001177023">
    <property type="component" value="Unassembled WGS sequence"/>
</dbReference>
<protein>
    <submittedName>
        <fullName evidence="1">Uncharacterized protein</fullName>
    </submittedName>
</protein>
<proteinExistence type="predicted"/>
<evidence type="ECO:0000313" key="1">
    <source>
        <dbReference type="EMBL" id="CAJ0566324.1"/>
    </source>
</evidence>
<feature type="non-terminal residue" evidence="1">
    <location>
        <position position="243"/>
    </location>
</feature>
<dbReference type="EMBL" id="CATQJA010001214">
    <property type="protein sequence ID" value="CAJ0566324.1"/>
    <property type="molecule type" value="Genomic_DNA"/>
</dbReference>
<keyword evidence="2" id="KW-1185">Reference proteome</keyword>
<evidence type="ECO:0000313" key="2">
    <source>
        <dbReference type="Proteomes" id="UP001177023"/>
    </source>
</evidence>
<sequence>EPCPSFEYLRWSLANHRAYDEGMLLYPAVFFTTTLECSNAGEAELDAADNPYLRYEGSSWFTNLYQDDHRTYLKVAIIGNVDLERCIRVEAKLFAAMKQHITIEAIEAYFEENGEHLQWRESKIEGQEAEDVFRFIQSELTGVGKTLDANRCRKYECKQKSQEISPIQLDELGRILAKELMVHVWKYRELRNPQQAGPARSQYIPRMAEIVNRYNAHGPVPATAGAHTGIRFLKHPVGHRQRN</sequence>
<gene>
    <name evidence="1" type="ORF">MSPICULIGERA_LOCUS4934</name>
</gene>
<comment type="caution">
    <text evidence="1">The sequence shown here is derived from an EMBL/GenBank/DDBJ whole genome shotgun (WGS) entry which is preliminary data.</text>
</comment>
<name>A0AA36CE04_9BILA</name>
<reference evidence="1" key="1">
    <citation type="submission" date="2023-06" db="EMBL/GenBank/DDBJ databases">
        <authorList>
            <person name="Delattre M."/>
        </authorList>
    </citation>
    <scope>NUCLEOTIDE SEQUENCE</scope>
    <source>
        <strain evidence="1">AF72</strain>
    </source>
</reference>
<feature type="non-terminal residue" evidence="1">
    <location>
        <position position="1"/>
    </location>
</feature>
<dbReference type="AlphaFoldDB" id="A0AA36CE04"/>
<accession>A0AA36CE04</accession>